<accession>A0A376GWS9</accession>
<evidence type="ECO:0000313" key="5">
    <source>
        <dbReference type="Proteomes" id="UP000254807"/>
    </source>
</evidence>
<evidence type="ECO:0000313" key="4">
    <source>
        <dbReference type="EMBL" id="STD82142.1"/>
    </source>
</evidence>
<protein>
    <submittedName>
        <fullName evidence="3 4">Phospholipase A2</fullName>
    </submittedName>
</protein>
<dbReference type="Pfam" id="PF00068">
    <property type="entry name" value="Phospholip_A2_1"/>
    <property type="match status" value="1"/>
</dbReference>
<dbReference type="RefSeq" id="WP_060814714.1">
    <property type="nucleotide sequence ID" value="NZ_JARPZN010000026.1"/>
</dbReference>
<dbReference type="Proteomes" id="UP000254807">
    <property type="component" value="Unassembled WGS sequence"/>
</dbReference>
<dbReference type="AlphaFoldDB" id="A0A376GWS9"/>
<dbReference type="GO" id="GO:0004623">
    <property type="term" value="F:phospholipase A2 activity"/>
    <property type="evidence" value="ECO:0007669"/>
    <property type="project" value="InterPro"/>
</dbReference>
<dbReference type="InterPro" id="IPR016090">
    <property type="entry name" value="PLA2-like_dom"/>
</dbReference>
<feature type="domain" description="Phospholipase A2-like central" evidence="2">
    <location>
        <begin position="115"/>
        <end position="170"/>
    </location>
</feature>
<dbReference type="Gene3D" id="1.20.90.10">
    <property type="entry name" value="Phospholipase A2 domain"/>
    <property type="match status" value="1"/>
</dbReference>
<dbReference type="InterPro" id="IPR036444">
    <property type="entry name" value="PLipase_A2_dom_sf"/>
</dbReference>
<dbReference type="SUPFAM" id="SSF48619">
    <property type="entry name" value="Phospholipase A2, PLA2"/>
    <property type="match status" value="1"/>
</dbReference>
<evidence type="ECO:0000256" key="1">
    <source>
        <dbReference type="SAM" id="Phobius"/>
    </source>
</evidence>
<reference evidence="4 5" key="1">
    <citation type="submission" date="2018-06" db="EMBL/GenBank/DDBJ databases">
        <authorList>
            <consortium name="Pathogen Informatics"/>
            <person name="Doyle S."/>
        </authorList>
    </citation>
    <scope>NUCLEOTIDE SEQUENCE [LARGE SCALE GENOMIC DNA]</scope>
    <source>
        <strain evidence="4 5">NCTC12360</strain>
    </source>
</reference>
<dbReference type="OrthoDB" id="5125543at2"/>
<dbReference type="Proteomes" id="UP001183682">
    <property type="component" value="Unassembled WGS sequence"/>
</dbReference>
<proteinExistence type="predicted"/>
<keyword evidence="1" id="KW-0472">Membrane</keyword>
<feature type="transmembrane region" description="Helical" evidence="1">
    <location>
        <begin position="12"/>
        <end position="30"/>
    </location>
</feature>
<name>A0A376GWS9_ENTGA</name>
<dbReference type="EMBL" id="UFYW01000001">
    <property type="protein sequence ID" value="STD82142.1"/>
    <property type="molecule type" value="Genomic_DNA"/>
</dbReference>
<evidence type="ECO:0000313" key="3">
    <source>
        <dbReference type="EMBL" id="MDT2691978.1"/>
    </source>
</evidence>
<dbReference type="EMBL" id="JARPZN010000026">
    <property type="protein sequence ID" value="MDT2691978.1"/>
    <property type="molecule type" value="Genomic_DNA"/>
</dbReference>
<reference evidence="3" key="2">
    <citation type="submission" date="2023-03" db="EMBL/GenBank/DDBJ databases">
        <authorList>
            <person name="Shen W."/>
            <person name="Cai J."/>
        </authorList>
    </citation>
    <scope>NUCLEOTIDE SEQUENCE</scope>
    <source>
        <strain evidence="3">K69-2</strain>
    </source>
</reference>
<organism evidence="4 5">
    <name type="scientific">Enterococcus gallinarum</name>
    <dbReference type="NCBI Taxonomy" id="1353"/>
    <lineage>
        <taxon>Bacteria</taxon>
        <taxon>Bacillati</taxon>
        <taxon>Bacillota</taxon>
        <taxon>Bacilli</taxon>
        <taxon>Lactobacillales</taxon>
        <taxon>Enterococcaceae</taxon>
        <taxon>Enterococcus</taxon>
    </lineage>
</organism>
<sequence>MNLRVPQCSKFLYLVIGLVATISILFGISIKGYTDEKTFDVENSVYDMDENQILNIMNEYIYINENGIREFDLNRAIDNNLPDEILEIGNTMNNIVLEAEKEKKNDNLTVRIVKRATFLVYGNYCGYGNKGKGKMPIDDLDTACMYHDYCYVHGGNNTDCNRKFADRLRAVIKSAKKFSYKYNVAVGALAIFG</sequence>
<keyword evidence="1" id="KW-0812">Transmembrane</keyword>
<dbReference type="GO" id="GO:0050482">
    <property type="term" value="P:arachidonate secretion"/>
    <property type="evidence" value="ECO:0007669"/>
    <property type="project" value="InterPro"/>
</dbReference>
<gene>
    <name evidence="4" type="ORF">NCTC12360_00562</name>
    <name evidence="3" type="ORF">P7E30_17545</name>
</gene>
<keyword evidence="5" id="KW-1185">Reference proteome</keyword>
<dbReference type="GO" id="GO:0006644">
    <property type="term" value="P:phospholipid metabolic process"/>
    <property type="evidence" value="ECO:0007669"/>
    <property type="project" value="InterPro"/>
</dbReference>
<evidence type="ECO:0000259" key="2">
    <source>
        <dbReference type="Pfam" id="PF00068"/>
    </source>
</evidence>
<keyword evidence="1" id="KW-1133">Transmembrane helix</keyword>